<dbReference type="InterPro" id="IPR047057">
    <property type="entry name" value="MerR_fam"/>
</dbReference>
<dbReference type="CDD" id="cd04761">
    <property type="entry name" value="HTH_MerR-SF"/>
    <property type="match status" value="1"/>
</dbReference>
<dbReference type="EMBL" id="CP048288">
    <property type="protein sequence ID" value="QHW35747.1"/>
    <property type="molecule type" value="Genomic_DNA"/>
</dbReference>
<evidence type="ECO:0000313" key="6">
    <source>
        <dbReference type="EMBL" id="QHW35747.1"/>
    </source>
</evidence>
<accession>A0A6C0PB31</accession>
<keyword evidence="1" id="KW-0678">Repressor</keyword>
<geneLocation type="plasmid" evidence="6 7">
    <name>unnamed2</name>
</geneLocation>
<dbReference type="Gene3D" id="1.10.1660.10">
    <property type="match status" value="1"/>
</dbReference>
<dbReference type="RefSeq" id="WP_162645881.1">
    <property type="nucleotide sequence ID" value="NZ_CP048288.1"/>
</dbReference>
<keyword evidence="7" id="KW-1185">Reference proteome</keyword>
<dbReference type="SUPFAM" id="SSF46955">
    <property type="entry name" value="Putative DNA-binding domain"/>
    <property type="match status" value="1"/>
</dbReference>
<sequence length="70" mass="7886">MKKDLTIKKAAAALGVHQDTVKYWEEQKLIPPARRNPGNGYRIYNIAEIREIAKSRGICANELESALAMM</sequence>
<evidence type="ECO:0000256" key="4">
    <source>
        <dbReference type="ARBA" id="ARBA00023163"/>
    </source>
</evidence>
<keyword evidence="6" id="KW-0614">Plasmid</keyword>
<dbReference type="PANTHER" id="PTHR30204:SF69">
    <property type="entry name" value="MERR-FAMILY TRANSCRIPTIONAL REGULATOR"/>
    <property type="match status" value="1"/>
</dbReference>
<dbReference type="PROSITE" id="PS50937">
    <property type="entry name" value="HTH_MERR_2"/>
    <property type="match status" value="1"/>
</dbReference>
<feature type="domain" description="HTH merR-type" evidence="5">
    <location>
        <begin position="4"/>
        <end position="50"/>
    </location>
</feature>
<dbReference type="InterPro" id="IPR000551">
    <property type="entry name" value="MerR-type_HTH_dom"/>
</dbReference>
<evidence type="ECO:0000259" key="5">
    <source>
        <dbReference type="PROSITE" id="PS50937"/>
    </source>
</evidence>
<dbReference type="GO" id="GO:0003677">
    <property type="term" value="F:DNA binding"/>
    <property type="evidence" value="ECO:0007669"/>
    <property type="project" value="UniProtKB-KW"/>
</dbReference>
<protein>
    <submittedName>
        <fullName evidence="6">MerR family DNA-binding transcriptional regulator</fullName>
    </submittedName>
</protein>
<gene>
    <name evidence="6" type="ORF">GZH47_33175</name>
</gene>
<organism evidence="6 7">
    <name type="scientific">Paenibacillus rhizovicinus</name>
    <dbReference type="NCBI Taxonomy" id="2704463"/>
    <lineage>
        <taxon>Bacteria</taxon>
        <taxon>Bacillati</taxon>
        <taxon>Bacillota</taxon>
        <taxon>Bacilli</taxon>
        <taxon>Bacillales</taxon>
        <taxon>Paenibacillaceae</taxon>
        <taxon>Paenibacillus</taxon>
    </lineage>
</organism>
<evidence type="ECO:0000313" key="7">
    <source>
        <dbReference type="Proteomes" id="UP000479114"/>
    </source>
</evidence>
<keyword evidence="4" id="KW-0804">Transcription</keyword>
<evidence type="ECO:0000256" key="2">
    <source>
        <dbReference type="ARBA" id="ARBA00023015"/>
    </source>
</evidence>
<evidence type="ECO:0000256" key="3">
    <source>
        <dbReference type="ARBA" id="ARBA00023125"/>
    </source>
</evidence>
<dbReference type="PANTHER" id="PTHR30204">
    <property type="entry name" value="REDOX-CYCLING DRUG-SENSING TRANSCRIPTIONAL ACTIVATOR SOXR"/>
    <property type="match status" value="1"/>
</dbReference>
<dbReference type="Proteomes" id="UP000479114">
    <property type="component" value="Plasmid unnamed2"/>
</dbReference>
<name>A0A6C0PB31_9BACL</name>
<dbReference type="Pfam" id="PF00376">
    <property type="entry name" value="MerR"/>
    <property type="match status" value="1"/>
</dbReference>
<proteinExistence type="predicted"/>
<keyword evidence="2" id="KW-0805">Transcription regulation</keyword>
<dbReference type="InterPro" id="IPR009061">
    <property type="entry name" value="DNA-bd_dom_put_sf"/>
</dbReference>
<evidence type="ECO:0000256" key="1">
    <source>
        <dbReference type="ARBA" id="ARBA00022491"/>
    </source>
</evidence>
<dbReference type="SMART" id="SM00422">
    <property type="entry name" value="HTH_MERR"/>
    <property type="match status" value="1"/>
</dbReference>
<keyword evidence="3 6" id="KW-0238">DNA-binding</keyword>
<dbReference type="GO" id="GO:0003700">
    <property type="term" value="F:DNA-binding transcription factor activity"/>
    <property type="evidence" value="ECO:0007669"/>
    <property type="project" value="InterPro"/>
</dbReference>
<dbReference type="KEGG" id="prz:GZH47_33175"/>
<dbReference type="AlphaFoldDB" id="A0A6C0PB31"/>
<reference evidence="6 7" key="1">
    <citation type="submission" date="2020-02" db="EMBL/GenBank/DDBJ databases">
        <title>Paenibacillus sp. nov., isolated from rhizosphere soil of tomato.</title>
        <authorList>
            <person name="Weon H.-Y."/>
            <person name="Lee S.A."/>
        </authorList>
    </citation>
    <scope>NUCLEOTIDE SEQUENCE [LARGE SCALE GENOMIC DNA]</scope>
    <source>
        <strain evidence="6 7">14171R-81</strain>
        <plasmid evidence="6 7">unnamed2</plasmid>
    </source>
</reference>